<dbReference type="STRING" id="633149.Bresu_2089"/>
<dbReference type="Pfam" id="PF00027">
    <property type="entry name" value="cNMP_binding"/>
    <property type="match status" value="1"/>
</dbReference>
<dbReference type="EMBL" id="CP002102">
    <property type="protein sequence ID" value="ADL01399.1"/>
    <property type="molecule type" value="Genomic_DNA"/>
</dbReference>
<evidence type="ECO:0000313" key="7">
    <source>
        <dbReference type="EMBL" id="ADL01399.1"/>
    </source>
</evidence>
<keyword evidence="2" id="KW-0238">DNA-binding</keyword>
<dbReference type="InterPro" id="IPR036388">
    <property type="entry name" value="WH-like_DNA-bd_sf"/>
</dbReference>
<dbReference type="CDD" id="cd00038">
    <property type="entry name" value="CAP_ED"/>
    <property type="match status" value="1"/>
</dbReference>
<dbReference type="CDD" id="cd00092">
    <property type="entry name" value="HTH_CRP"/>
    <property type="match status" value="1"/>
</dbReference>
<evidence type="ECO:0000256" key="2">
    <source>
        <dbReference type="ARBA" id="ARBA00023125"/>
    </source>
</evidence>
<evidence type="ECO:0000259" key="6">
    <source>
        <dbReference type="PROSITE" id="PS51063"/>
    </source>
</evidence>
<name>D9QIR6_BRESC</name>
<dbReference type="InterPro" id="IPR000595">
    <property type="entry name" value="cNMP-bd_dom"/>
</dbReference>
<dbReference type="InterPro" id="IPR014710">
    <property type="entry name" value="RmlC-like_jellyroll"/>
</dbReference>
<feature type="region of interest" description="Disordered" evidence="4">
    <location>
        <begin position="1"/>
        <end position="20"/>
    </location>
</feature>
<dbReference type="GO" id="GO:0003700">
    <property type="term" value="F:DNA-binding transcription factor activity"/>
    <property type="evidence" value="ECO:0007669"/>
    <property type="project" value="InterPro"/>
</dbReference>
<dbReference type="SMART" id="SM00419">
    <property type="entry name" value="HTH_CRP"/>
    <property type="match status" value="1"/>
</dbReference>
<proteinExistence type="predicted"/>
<keyword evidence="3" id="KW-0804">Transcription</keyword>
<dbReference type="InterPro" id="IPR018490">
    <property type="entry name" value="cNMP-bd_dom_sf"/>
</dbReference>
<dbReference type="GO" id="GO:0005829">
    <property type="term" value="C:cytosol"/>
    <property type="evidence" value="ECO:0007669"/>
    <property type="project" value="TreeGrafter"/>
</dbReference>
<keyword evidence="1" id="KW-0805">Transcription regulation</keyword>
<dbReference type="GO" id="GO:0003677">
    <property type="term" value="F:DNA binding"/>
    <property type="evidence" value="ECO:0007669"/>
    <property type="project" value="UniProtKB-KW"/>
</dbReference>
<sequence>MADPIGTAGETGPTAGVSRLPAHTTMAIRPFMAQTPGAALISLKPEIEDLRHRLEGKEDRSVLELKALPAGCADRRRDNACAACGARPLSVCASMDDADLARLDALAEHLTLNVGDTLIRADDPARHVFNITSGSVRVYRLLSDGRRQITGFLFAGDFLGLATGETYAFSAEAIEPVTACRFRKSEYRALIRETPALETALLERATHELAAAQNQMLLLGRKTALERVATFLLEMPSHDPARPGPQGRVHLPMTRAEIADYLGLTIETVSRVLTRLKTQGLIRLVSLTEIRIERPEALRAVADGEA</sequence>
<dbReference type="SMART" id="SM00100">
    <property type="entry name" value="cNMP"/>
    <property type="match status" value="1"/>
</dbReference>
<dbReference type="FunCoup" id="D9QIR6">
    <property type="interactions" value="240"/>
</dbReference>
<dbReference type="PROSITE" id="PS00042">
    <property type="entry name" value="HTH_CRP_1"/>
    <property type="match status" value="1"/>
</dbReference>
<dbReference type="eggNOG" id="COG0664">
    <property type="taxonomic scope" value="Bacteria"/>
</dbReference>
<gene>
    <name evidence="7" type="ordered locus">Bresu_2089</name>
</gene>
<reference evidence="8" key="1">
    <citation type="journal article" date="2011" name="J. Bacteriol.">
        <title>Genome sequences of eight morphologically diverse alphaproteobacteria.</title>
        <authorList>
            <consortium name="US DOE Joint Genome Institute"/>
            <person name="Brown P.J."/>
            <person name="Kysela D.T."/>
            <person name="Buechlein A."/>
            <person name="Hemmerich C."/>
            <person name="Brun Y.V."/>
        </authorList>
    </citation>
    <scope>NUCLEOTIDE SEQUENCE [LARGE SCALE GENOMIC DNA]</scope>
    <source>
        <strain evidence="8">ATCC 15264 / DSM 4735 / LMG 14903 / NBRC 16000 / CB 81</strain>
    </source>
</reference>
<dbReference type="Gene3D" id="1.10.10.10">
    <property type="entry name" value="Winged helix-like DNA-binding domain superfamily/Winged helix DNA-binding domain"/>
    <property type="match status" value="1"/>
</dbReference>
<dbReference type="SUPFAM" id="SSF51206">
    <property type="entry name" value="cAMP-binding domain-like"/>
    <property type="match status" value="1"/>
</dbReference>
<feature type="domain" description="Cyclic nucleotide-binding" evidence="5">
    <location>
        <begin position="91"/>
        <end position="160"/>
    </location>
</feature>
<dbReference type="Proteomes" id="UP000002696">
    <property type="component" value="Chromosome"/>
</dbReference>
<keyword evidence="8" id="KW-1185">Reference proteome</keyword>
<dbReference type="SUPFAM" id="SSF46785">
    <property type="entry name" value="Winged helix' DNA-binding domain"/>
    <property type="match status" value="1"/>
</dbReference>
<evidence type="ECO:0000313" key="8">
    <source>
        <dbReference type="Proteomes" id="UP000002696"/>
    </source>
</evidence>
<dbReference type="KEGG" id="bsb:Bresu_2089"/>
<evidence type="ECO:0000259" key="5">
    <source>
        <dbReference type="PROSITE" id="PS50042"/>
    </source>
</evidence>
<evidence type="ECO:0000256" key="3">
    <source>
        <dbReference type="ARBA" id="ARBA00023163"/>
    </source>
</evidence>
<dbReference type="InterPro" id="IPR036390">
    <property type="entry name" value="WH_DNA-bd_sf"/>
</dbReference>
<organism evidence="7 8">
    <name type="scientific">Brevundimonas subvibrioides (strain ATCC 15264 / DSM 4735 / LMG 14903 / NBRC 16000 / CB 81)</name>
    <name type="common">Caulobacter subvibrioides</name>
    <dbReference type="NCBI Taxonomy" id="633149"/>
    <lineage>
        <taxon>Bacteria</taxon>
        <taxon>Pseudomonadati</taxon>
        <taxon>Pseudomonadota</taxon>
        <taxon>Alphaproteobacteria</taxon>
        <taxon>Caulobacterales</taxon>
        <taxon>Caulobacteraceae</taxon>
        <taxon>Brevundimonas</taxon>
    </lineage>
</organism>
<dbReference type="AlphaFoldDB" id="D9QIR6"/>
<dbReference type="InterPro" id="IPR018335">
    <property type="entry name" value="Tscrpt_reg_HTH_Crp-type_CS"/>
</dbReference>
<dbReference type="PANTHER" id="PTHR24567:SF75">
    <property type="entry name" value="FUMARATE AND NITRATE REDUCTION REGULATORY PROTEIN"/>
    <property type="match status" value="1"/>
</dbReference>
<feature type="domain" description="HTH crp-type" evidence="6">
    <location>
        <begin position="222"/>
        <end position="296"/>
    </location>
</feature>
<dbReference type="PRINTS" id="PR00034">
    <property type="entry name" value="HTHCRP"/>
</dbReference>
<dbReference type="Pfam" id="PF13545">
    <property type="entry name" value="HTH_Crp_2"/>
    <property type="match status" value="1"/>
</dbReference>
<accession>D9QIR6</accession>
<dbReference type="PANTHER" id="PTHR24567">
    <property type="entry name" value="CRP FAMILY TRANSCRIPTIONAL REGULATORY PROTEIN"/>
    <property type="match status" value="1"/>
</dbReference>
<evidence type="ECO:0000256" key="1">
    <source>
        <dbReference type="ARBA" id="ARBA00023015"/>
    </source>
</evidence>
<protein>
    <submittedName>
        <fullName evidence="7">Transcriptional regulator, Crp/Fnr family</fullName>
    </submittedName>
</protein>
<dbReference type="PROSITE" id="PS51063">
    <property type="entry name" value="HTH_CRP_2"/>
    <property type="match status" value="1"/>
</dbReference>
<dbReference type="BioCyc" id="BSUB633149:G1GM8-2086-MONOMER"/>
<dbReference type="PROSITE" id="PS50042">
    <property type="entry name" value="CNMP_BINDING_3"/>
    <property type="match status" value="1"/>
</dbReference>
<dbReference type="Gene3D" id="2.60.120.10">
    <property type="entry name" value="Jelly Rolls"/>
    <property type="match status" value="1"/>
</dbReference>
<dbReference type="InterPro" id="IPR050397">
    <property type="entry name" value="Env_Response_Regulators"/>
</dbReference>
<dbReference type="InterPro" id="IPR012318">
    <property type="entry name" value="HTH_CRP"/>
</dbReference>
<dbReference type="InParanoid" id="D9QIR6"/>
<dbReference type="HOGENOM" id="CLU_075053_0_1_5"/>
<dbReference type="RefSeq" id="WP_013269500.1">
    <property type="nucleotide sequence ID" value="NC_014375.1"/>
</dbReference>
<evidence type="ECO:0000256" key="4">
    <source>
        <dbReference type="SAM" id="MobiDB-lite"/>
    </source>
</evidence>
<dbReference type="FunFam" id="1.10.10.10:FF:000028">
    <property type="entry name" value="Fumarate/nitrate reduction transcriptional regulator Fnr"/>
    <property type="match status" value="1"/>
</dbReference>